<feature type="region of interest" description="Disordered" evidence="2">
    <location>
        <begin position="213"/>
        <end position="234"/>
    </location>
</feature>
<keyword evidence="1" id="KW-0175">Coiled coil</keyword>
<dbReference type="PANTHER" id="PTHR34649">
    <property type="entry name" value="CILIA- AND FLAGELLA-ASSOCIATED PROTEIN 99"/>
    <property type="match status" value="1"/>
</dbReference>
<dbReference type="eggNOG" id="ENOG502QTX0">
    <property type="taxonomic scope" value="Eukaryota"/>
</dbReference>
<dbReference type="GeneID" id="27688418"/>
<dbReference type="InterPro" id="IPR039341">
    <property type="entry name" value="CFAP99"/>
</dbReference>
<dbReference type="VEuPathDB" id="FungiDB:SPPG_04998"/>
<keyword evidence="4" id="KW-1185">Reference proteome</keyword>
<feature type="region of interest" description="Disordered" evidence="2">
    <location>
        <begin position="299"/>
        <end position="321"/>
    </location>
</feature>
<dbReference type="Proteomes" id="UP000053201">
    <property type="component" value="Unassembled WGS sequence"/>
</dbReference>
<dbReference type="STRING" id="645134.A0A0L0HF19"/>
<proteinExistence type="predicted"/>
<dbReference type="PANTHER" id="PTHR34649:SF1">
    <property type="entry name" value="CILIA- AND FLAGELLA-ASSOCIATED PROTEIN 99"/>
    <property type="match status" value="1"/>
</dbReference>
<sequence length="726" mass="83583">MPNYKPLIQHCRALLSLHHDFARKSFGTGLAGIHDVGSTKTDVQTDDDGIGLDFKNPVVRTEEEILDDYCKEHQVTDDAERTFLEEVFNGCVRQRKALEVALFLFYTTTGGRYLRNEYNLFAALFYLALFRLEDLSFPKLRAILLSYDPAKMARFVGFLFDDAMLQGKLREGWAEILDAEWVKERMIDPLLRNMENGISLAGELCDKAEKGMVPKKGTKAPTEPEPFLLTRPRPRALPEPTEIVSNVMKARPVPRSVYQGSGEREALEKIKAEKREQLRQIYLKASQTQFSVAIRKPLSKTGTLREEQNSPPPRTHLHRPVPANLRSHVPVKLTAAAILREDALVRRQKQEEEAWLNEVEMGLRDGGDFKEWREDARAKEQEERRIELERRHLEIQLIHEEAYEAKQELLKENRERAAEILAERESLRMQAEATRKQQELLNKKIVEEVQEIQECVQKAKQKVVENNSRKAAEIIQQKVALKEQAERDAEEERARKAELIAQIRLLERCVPPVGSIVKSVDPTETSGLGLLGEMSLVELQERLVLAKHHHQEQETHRRQEIRTQKQTRLDLITQKLAEIDREREERRRRRKQREREGVSRSTSALSTSSEDTRDRETDPVLLQLRKKLSAKRAARLGASQKRPSQTLTTPSTSRPSLGSTTPSSLDWQELDDAEREYERKRRVLDQPRIRILKEMEGEMDTLSEGIDEDNANTESGWGIEPVAVVV</sequence>
<accession>A0A0L0HF19</accession>
<evidence type="ECO:0000256" key="1">
    <source>
        <dbReference type="SAM" id="Coils"/>
    </source>
</evidence>
<reference evidence="3 4" key="1">
    <citation type="submission" date="2009-08" db="EMBL/GenBank/DDBJ databases">
        <title>The Genome Sequence of Spizellomyces punctatus strain DAOM BR117.</title>
        <authorList>
            <consortium name="The Broad Institute Genome Sequencing Platform"/>
            <person name="Russ C."/>
            <person name="Cuomo C."/>
            <person name="Shea T."/>
            <person name="Young S.K."/>
            <person name="Zeng Q."/>
            <person name="Koehrsen M."/>
            <person name="Haas B."/>
            <person name="Borodovsky M."/>
            <person name="Guigo R."/>
            <person name="Alvarado L."/>
            <person name="Berlin A."/>
            <person name="Bochicchio J."/>
            <person name="Borenstein D."/>
            <person name="Chapman S."/>
            <person name="Chen Z."/>
            <person name="Engels R."/>
            <person name="Freedman E."/>
            <person name="Gellesch M."/>
            <person name="Goldberg J."/>
            <person name="Griggs A."/>
            <person name="Gujja S."/>
            <person name="Heiman D."/>
            <person name="Hepburn T."/>
            <person name="Howarth C."/>
            <person name="Jen D."/>
            <person name="Larson L."/>
            <person name="Lewis B."/>
            <person name="Mehta T."/>
            <person name="Park D."/>
            <person name="Pearson M."/>
            <person name="Roberts A."/>
            <person name="Saif S."/>
            <person name="Shenoy N."/>
            <person name="Sisk P."/>
            <person name="Stolte C."/>
            <person name="Sykes S."/>
            <person name="Thomson T."/>
            <person name="Walk T."/>
            <person name="White J."/>
            <person name="Yandava C."/>
            <person name="Burger G."/>
            <person name="Gray M.W."/>
            <person name="Holland P.W.H."/>
            <person name="King N."/>
            <person name="Lang F.B.F."/>
            <person name="Roger A.J."/>
            <person name="Ruiz-Trillo I."/>
            <person name="Lander E."/>
            <person name="Nusbaum C."/>
        </authorList>
    </citation>
    <scope>NUCLEOTIDE SEQUENCE [LARGE SCALE GENOMIC DNA]</scope>
    <source>
        <strain evidence="3 4">DAOM BR117</strain>
    </source>
</reference>
<evidence type="ECO:0000256" key="2">
    <source>
        <dbReference type="SAM" id="MobiDB-lite"/>
    </source>
</evidence>
<feature type="region of interest" description="Disordered" evidence="2">
    <location>
        <begin position="548"/>
        <end position="567"/>
    </location>
</feature>
<dbReference type="RefSeq" id="XP_016607651.1">
    <property type="nucleotide sequence ID" value="XM_016753237.1"/>
</dbReference>
<dbReference type="EMBL" id="KQ257457">
    <property type="protein sequence ID" value="KNC99611.1"/>
    <property type="molecule type" value="Genomic_DNA"/>
</dbReference>
<feature type="region of interest" description="Disordered" evidence="2">
    <location>
        <begin position="582"/>
        <end position="619"/>
    </location>
</feature>
<dbReference type="OrthoDB" id="10262255at2759"/>
<feature type="compositionally biased region" description="Low complexity" evidence="2">
    <location>
        <begin position="599"/>
        <end position="609"/>
    </location>
</feature>
<feature type="coiled-coil region" evidence="1">
    <location>
        <begin position="369"/>
        <end position="509"/>
    </location>
</feature>
<feature type="compositionally biased region" description="Low complexity" evidence="2">
    <location>
        <begin position="643"/>
        <end position="665"/>
    </location>
</feature>
<organism evidence="3 4">
    <name type="scientific">Spizellomyces punctatus (strain DAOM BR117)</name>
    <dbReference type="NCBI Taxonomy" id="645134"/>
    <lineage>
        <taxon>Eukaryota</taxon>
        <taxon>Fungi</taxon>
        <taxon>Fungi incertae sedis</taxon>
        <taxon>Chytridiomycota</taxon>
        <taxon>Chytridiomycota incertae sedis</taxon>
        <taxon>Chytridiomycetes</taxon>
        <taxon>Spizellomycetales</taxon>
        <taxon>Spizellomycetaceae</taxon>
        <taxon>Spizellomyces</taxon>
    </lineage>
</organism>
<dbReference type="AlphaFoldDB" id="A0A0L0HF19"/>
<evidence type="ECO:0000313" key="4">
    <source>
        <dbReference type="Proteomes" id="UP000053201"/>
    </source>
</evidence>
<feature type="compositionally biased region" description="Basic and acidic residues" evidence="2">
    <location>
        <begin position="551"/>
        <end position="563"/>
    </location>
</feature>
<dbReference type="InParanoid" id="A0A0L0HF19"/>
<name>A0A0L0HF19_SPIPD</name>
<protein>
    <submittedName>
        <fullName evidence="3">Uncharacterized protein</fullName>
    </submittedName>
</protein>
<feature type="region of interest" description="Disordered" evidence="2">
    <location>
        <begin position="632"/>
        <end position="670"/>
    </location>
</feature>
<evidence type="ECO:0000313" key="3">
    <source>
        <dbReference type="EMBL" id="KNC99611.1"/>
    </source>
</evidence>
<gene>
    <name evidence="3" type="ORF">SPPG_04998</name>
</gene>
<dbReference type="OMA" id="VQDGRYC"/>